<dbReference type="EMBL" id="CAJJDN010000011">
    <property type="protein sequence ID" value="CAD8057379.1"/>
    <property type="molecule type" value="Genomic_DNA"/>
</dbReference>
<organism evidence="2 3">
    <name type="scientific">Paramecium sonneborni</name>
    <dbReference type="NCBI Taxonomy" id="65129"/>
    <lineage>
        <taxon>Eukaryota</taxon>
        <taxon>Sar</taxon>
        <taxon>Alveolata</taxon>
        <taxon>Ciliophora</taxon>
        <taxon>Intramacronucleata</taxon>
        <taxon>Oligohymenophorea</taxon>
        <taxon>Peniculida</taxon>
        <taxon>Parameciidae</taxon>
        <taxon>Paramecium</taxon>
    </lineage>
</organism>
<gene>
    <name evidence="2" type="ORF">PSON_ATCC_30995.1.T0110188</name>
</gene>
<proteinExistence type="predicted"/>
<dbReference type="Proteomes" id="UP000692954">
    <property type="component" value="Unassembled WGS sequence"/>
</dbReference>
<keyword evidence="3" id="KW-1185">Reference proteome</keyword>
<evidence type="ECO:0000313" key="2">
    <source>
        <dbReference type="EMBL" id="CAD8057379.1"/>
    </source>
</evidence>
<comment type="caution">
    <text evidence="2">The sequence shown here is derived from an EMBL/GenBank/DDBJ whole genome shotgun (WGS) entry which is preliminary data.</text>
</comment>
<sequence length="148" mass="17133">MQAQVQRQRNKSQNSKIQSILKCRNYHEKKKRKDRSGNDIIRGGNYKITFKDSFLGLKTNSFTPQNELDNYSESELSDYSESQQSQIQGQNQTPLANQTSEIKTQVRQTSCDLEIKIEMKQEFPKINSDKQSKNLTKATQKSLCCTIF</sequence>
<evidence type="ECO:0000313" key="3">
    <source>
        <dbReference type="Proteomes" id="UP000692954"/>
    </source>
</evidence>
<accession>A0A8S1KPY9</accession>
<dbReference type="AlphaFoldDB" id="A0A8S1KPY9"/>
<name>A0A8S1KPY9_9CILI</name>
<feature type="compositionally biased region" description="Low complexity" evidence="1">
    <location>
        <begin position="79"/>
        <end position="92"/>
    </location>
</feature>
<feature type="region of interest" description="Disordered" evidence="1">
    <location>
        <begin position="62"/>
        <end position="103"/>
    </location>
</feature>
<reference evidence="2" key="1">
    <citation type="submission" date="2021-01" db="EMBL/GenBank/DDBJ databases">
        <authorList>
            <consortium name="Genoscope - CEA"/>
            <person name="William W."/>
        </authorList>
    </citation>
    <scope>NUCLEOTIDE SEQUENCE</scope>
</reference>
<evidence type="ECO:0000256" key="1">
    <source>
        <dbReference type="SAM" id="MobiDB-lite"/>
    </source>
</evidence>
<dbReference type="OrthoDB" id="299893at2759"/>
<feature type="compositionally biased region" description="Polar residues" evidence="1">
    <location>
        <begin position="93"/>
        <end position="103"/>
    </location>
</feature>
<protein>
    <submittedName>
        <fullName evidence="2">Uncharacterized protein</fullName>
    </submittedName>
</protein>